<accession>D2HRF6</accession>
<dbReference type="PANTHER" id="PTHR23413">
    <property type="entry name" value="60S RIBOSOMAL PROTEIN L32 AND DNA-DIRECTED RNA POLYMERASE II, SUBUNIT N"/>
    <property type="match status" value="1"/>
</dbReference>
<dbReference type="EMBL" id="GL193219">
    <property type="protein sequence ID" value="EFB21265.1"/>
    <property type="molecule type" value="Genomic_DNA"/>
</dbReference>
<feature type="non-terminal residue" evidence="6">
    <location>
        <position position="1"/>
    </location>
</feature>
<feature type="region of interest" description="Disordered" evidence="5">
    <location>
        <begin position="1"/>
        <end position="42"/>
    </location>
</feature>
<dbReference type="Pfam" id="PF01655">
    <property type="entry name" value="Ribosomal_L32e"/>
    <property type="match status" value="1"/>
</dbReference>
<dbReference type="GO" id="GO:0003735">
    <property type="term" value="F:structural constituent of ribosome"/>
    <property type="evidence" value="ECO:0007669"/>
    <property type="project" value="InterPro"/>
</dbReference>
<evidence type="ECO:0000256" key="1">
    <source>
        <dbReference type="ARBA" id="ARBA00008431"/>
    </source>
</evidence>
<dbReference type="GO" id="GO:0022625">
    <property type="term" value="C:cytosolic large ribosomal subunit"/>
    <property type="evidence" value="ECO:0007669"/>
    <property type="project" value="TreeGrafter"/>
</dbReference>
<keyword evidence="3" id="KW-0687">Ribonucleoprotein</keyword>
<evidence type="ECO:0000256" key="4">
    <source>
        <dbReference type="ARBA" id="ARBA00035335"/>
    </source>
</evidence>
<proteinExistence type="inferred from homology"/>
<feature type="non-terminal residue" evidence="6">
    <location>
        <position position="100"/>
    </location>
</feature>
<evidence type="ECO:0000256" key="5">
    <source>
        <dbReference type="SAM" id="MobiDB-lite"/>
    </source>
</evidence>
<comment type="similarity">
    <text evidence="1">Belongs to the eukaryotic ribosomal protein eL32 family.</text>
</comment>
<dbReference type="GO" id="GO:0006412">
    <property type="term" value="P:translation"/>
    <property type="evidence" value="ECO:0007669"/>
    <property type="project" value="InterPro"/>
</dbReference>
<dbReference type="InParanoid" id="D2HRF6"/>
<keyword evidence="2" id="KW-0689">Ribosomal protein</keyword>
<evidence type="ECO:0000313" key="6">
    <source>
        <dbReference type="EMBL" id="EFB21265.1"/>
    </source>
</evidence>
<sequence length="100" mass="11205">IKIKQSWRKPRGRRVKGQILMPNTGYGSNKKTRHMLPSGSRDISVHTAKELEVLRTCNKSYCTEIAHNVSSKNPTAIAERGAQLAISHQSQCRACSEENE</sequence>
<protein>
    <recommendedName>
        <fullName evidence="4">60S ribosomal protein L32</fullName>
    </recommendedName>
</protein>
<dbReference type="SUPFAM" id="SSF52042">
    <property type="entry name" value="Ribosomal protein L32e"/>
    <property type="match status" value="1"/>
</dbReference>
<organism evidence="6">
    <name type="scientific">Ailuropoda melanoleuca</name>
    <name type="common">Giant panda</name>
    <dbReference type="NCBI Taxonomy" id="9646"/>
    <lineage>
        <taxon>Eukaryota</taxon>
        <taxon>Metazoa</taxon>
        <taxon>Chordata</taxon>
        <taxon>Craniata</taxon>
        <taxon>Vertebrata</taxon>
        <taxon>Euteleostomi</taxon>
        <taxon>Mammalia</taxon>
        <taxon>Eutheria</taxon>
        <taxon>Laurasiatheria</taxon>
        <taxon>Carnivora</taxon>
        <taxon>Caniformia</taxon>
        <taxon>Ursidae</taxon>
        <taxon>Ailuropoda</taxon>
    </lineage>
</organism>
<dbReference type="SMART" id="SM01393">
    <property type="entry name" value="Ribosomal_L32e"/>
    <property type="match status" value="1"/>
</dbReference>
<feature type="compositionally biased region" description="Basic residues" evidence="5">
    <location>
        <begin position="1"/>
        <end position="16"/>
    </location>
</feature>
<dbReference type="InterPro" id="IPR001515">
    <property type="entry name" value="Ribosomal_eL32"/>
</dbReference>
<dbReference type="PANTHER" id="PTHR23413:SF1">
    <property type="entry name" value="RIBOSOMAL PROTEIN L32"/>
    <property type="match status" value="1"/>
</dbReference>
<evidence type="ECO:0000256" key="3">
    <source>
        <dbReference type="ARBA" id="ARBA00023274"/>
    </source>
</evidence>
<dbReference type="InterPro" id="IPR036351">
    <property type="entry name" value="Ribosomal_eL32_sf"/>
</dbReference>
<reference evidence="6" key="1">
    <citation type="journal article" date="2010" name="Nature">
        <title>The sequence and de novo assembly of the giant panda genome.</title>
        <authorList>
            <person name="Li R."/>
            <person name="Fan W."/>
            <person name="Tian G."/>
            <person name="Zhu H."/>
            <person name="He L."/>
            <person name="Cai J."/>
            <person name="Huang Q."/>
            <person name="Cai Q."/>
            <person name="Li B."/>
            <person name="Bai Y."/>
            <person name="Zhang Z."/>
            <person name="Zhang Y."/>
            <person name="Wang W."/>
            <person name="Li J."/>
            <person name="Wei F."/>
            <person name="Li H."/>
            <person name="Jian M."/>
            <person name="Li J."/>
            <person name="Zhang Z."/>
            <person name="Nielsen R."/>
            <person name="Li D."/>
            <person name="Gu W."/>
            <person name="Yang Z."/>
            <person name="Xuan Z."/>
            <person name="Ryder O.A."/>
            <person name="Leung F.C."/>
            <person name="Zhou Y."/>
            <person name="Cao J."/>
            <person name="Sun X."/>
            <person name="Fu Y."/>
            <person name="Fang X."/>
            <person name="Guo X."/>
            <person name="Wang B."/>
            <person name="Hou R."/>
            <person name="Shen F."/>
            <person name="Mu B."/>
            <person name="Ni P."/>
            <person name="Lin R."/>
            <person name="Qian W."/>
            <person name="Wang G."/>
            <person name="Yu C."/>
            <person name="Nie W."/>
            <person name="Wang J."/>
            <person name="Wu Z."/>
            <person name="Liang H."/>
            <person name="Min J."/>
            <person name="Wu Q."/>
            <person name="Cheng S."/>
            <person name="Ruan J."/>
            <person name="Wang M."/>
            <person name="Shi Z."/>
            <person name="Wen M."/>
            <person name="Liu B."/>
            <person name="Ren X."/>
            <person name="Zheng H."/>
            <person name="Dong D."/>
            <person name="Cook K."/>
            <person name="Shan G."/>
            <person name="Zhang H."/>
            <person name="Kosiol C."/>
            <person name="Xie X."/>
            <person name="Lu Z."/>
            <person name="Zheng H."/>
            <person name="Li Y."/>
            <person name="Steiner C.C."/>
            <person name="Lam T.T."/>
            <person name="Lin S."/>
            <person name="Zhang Q."/>
            <person name="Li G."/>
            <person name="Tian J."/>
            <person name="Gong T."/>
            <person name="Liu H."/>
            <person name="Zhang D."/>
            <person name="Fang L."/>
            <person name="Ye C."/>
            <person name="Zhang J."/>
            <person name="Hu W."/>
            <person name="Xu A."/>
            <person name="Ren Y."/>
            <person name="Zhang G."/>
            <person name="Bruford M.W."/>
            <person name="Li Q."/>
            <person name="Ma L."/>
            <person name="Guo Y."/>
            <person name="An N."/>
            <person name="Hu Y."/>
            <person name="Zheng Y."/>
            <person name="Shi Y."/>
            <person name="Li Z."/>
            <person name="Liu Q."/>
            <person name="Chen Y."/>
            <person name="Zhao J."/>
            <person name="Qu N."/>
            <person name="Zhao S."/>
            <person name="Tian F."/>
            <person name="Wang X."/>
            <person name="Wang H."/>
            <person name="Xu L."/>
            <person name="Liu X."/>
            <person name="Vinar T."/>
            <person name="Wang Y."/>
            <person name="Lam T.W."/>
            <person name="Yiu S.M."/>
            <person name="Liu S."/>
            <person name="Zhang H."/>
            <person name="Li D."/>
            <person name="Huang Y."/>
            <person name="Wang X."/>
            <person name="Yang G."/>
            <person name="Jiang Z."/>
            <person name="Wang J."/>
            <person name="Qin N."/>
            <person name="Li L."/>
            <person name="Li J."/>
            <person name="Bolund L."/>
            <person name="Kristiansen K."/>
            <person name="Wong G.K."/>
            <person name="Olson M."/>
            <person name="Zhang X."/>
            <person name="Li S."/>
            <person name="Yang H."/>
            <person name="Wang J."/>
            <person name="Wang J."/>
        </authorList>
    </citation>
    <scope>NUCLEOTIDE SEQUENCE [LARGE SCALE GENOMIC DNA]</scope>
</reference>
<dbReference type="AlphaFoldDB" id="D2HRF6"/>
<evidence type="ECO:0000256" key="2">
    <source>
        <dbReference type="ARBA" id="ARBA00022980"/>
    </source>
</evidence>
<name>D2HRF6_AILME</name>
<dbReference type="CDD" id="cd00513">
    <property type="entry name" value="Ribosomal_L32_L32e"/>
    <property type="match status" value="1"/>
</dbReference>
<gene>
    <name evidence="6" type="ORF">PANDA_014575</name>
</gene>